<evidence type="ECO:0000259" key="2">
    <source>
        <dbReference type="PROSITE" id="PS50404"/>
    </source>
</evidence>
<dbReference type="InterPro" id="IPR040079">
    <property type="entry name" value="Glutathione_S-Trfase"/>
</dbReference>
<dbReference type="EMBL" id="JAPKNK010000014">
    <property type="protein sequence ID" value="MCX5572125.1"/>
    <property type="molecule type" value="Genomic_DNA"/>
</dbReference>
<dbReference type="Gene3D" id="1.20.1050.10">
    <property type="match status" value="1"/>
</dbReference>
<dbReference type="InterPro" id="IPR036249">
    <property type="entry name" value="Thioredoxin-like_sf"/>
</dbReference>
<gene>
    <name evidence="4" type="primary">maiA</name>
    <name evidence="4" type="ORF">OSH07_23185</name>
</gene>
<proteinExistence type="inferred from homology"/>
<dbReference type="NCBIfam" id="TIGR01262">
    <property type="entry name" value="maiA"/>
    <property type="match status" value="1"/>
</dbReference>
<keyword evidence="4" id="KW-0413">Isomerase</keyword>
<comment type="similarity">
    <text evidence="1">Belongs to the GST superfamily. Zeta family.</text>
</comment>
<dbReference type="InterPro" id="IPR004045">
    <property type="entry name" value="Glutathione_S-Trfase_N"/>
</dbReference>
<dbReference type="PROSITE" id="PS50404">
    <property type="entry name" value="GST_NTER"/>
    <property type="match status" value="1"/>
</dbReference>
<dbReference type="InterPro" id="IPR036282">
    <property type="entry name" value="Glutathione-S-Trfase_C_sf"/>
</dbReference>
<dbReference type="Proteomes" id="UP001144805">
    <property type="component" value="Unassembled WGS sequence"/>
</dbReference>
<name>A0A9X3EF86_9HYPH</name>
<dbReference type="GO" id="GO:0006749">
    <property type="term" value="P:glutathione metabolic process"/>
    <property type="evidence" value="ECO:0007669"/>
    <property type="project" value="TreeGrafter"/>
</dbReference>
<organism evidence="4 5">
    <name type="scientific">Kaistia nematophila</name>
    <dbReference type="NCBI Taxonomy" id="2994654"/>
    <lineage>
        <taxon>Bacteria</taxon>
        <taxon>Pseudomonadati</taxon>
        <taxon>Pseudomonadota</taxon>
        <taxon>Alphaproteobacteria</taxon>
        <taxon>Hyphomicrobiales</taxon>
        <taxon>Kaistiaceae</taxon>
        <taxon>Kaistia</taxon>
    </lineage>
</organism>
<dbReference type="GO" id="GO:0006559">
    <property type="term" value="P:L-phenylalanine catabolic process"/>
    <property type="evidence" value="ECO:0007669"/>
    <property type="project" value="TreeGrafter"/>
</dbReference>
<dbReference type="GO" id="GO:0005737">
    <property type="term" value="C:cytoplasm"/>
    <property type="evidence" value="ECO:0007669"/>
    <property type="project" value="InterPro"/>
</dbReference>
<comment type="caution">
    <text evidence="4">The sequence shown here is derived from an EMBL/GenBank/DDBJ whole genome shotgun (WGS) entry which is preliminary data.</text>
</comment>
<dbReference type="AlphaFoldDB" id="A0A9X3EF86"/>
<evidence type="ECO:0000256" key="1">
    <source>
        <dbReference type="ARBA" id="ARBA00010007"/>
    </source>
</evidence>
<dbReference type="PANTHER" id="PTHR42673">
    <property type="entry name" value="MALEYLACETOACETATE ISOMERASE"/>
    <property type="match status" value="1"/>
</dbReference>
<dbReference type="PANTHER" id="PTHR42673:SF21">
    <property type="entry name" value="GLUTATHIONE S-TRANSFERASE YFCF"/>
    <property type="match status" value="1"/>
</dbReference>
<dbReference type="InterPro" id="IPR005955">
    <property type="entry name" value="GST_Zeta"/>
</dbReference>
<accession>A0A9X3EF86</accession>
<evidence type="ECO:0000313" key="5">
    <source>
        <dbReference type="Proteomes" id="UP001144805"/>
    </source>
</evidence>
<dbReference type="Pfam" id="PF13409">
    <property type="entry name" value="GST_N_2"/>
    <property type="match status" value="1"/>
</dbReference>
<evidence type="ECO:0000259" key="3">
    <source>
        <dbReference type="PROSITE" id="PS50405"/>
    </source>
</evidence>
<evidence type="ECO:0000313" key="4">
    <source>
        <dbReference type="EMBL" id="MCX5572125.1"/>
    </source>
</evidence>
<protein>
    <submittedName>
        <fullName evidence="4">Maleylacetoacetate isomerase</fullName>
        <ecNumber evidence="4">5.2.1.2</ecNumber>
    </submittedName>
</protein>
<dbReference type="RefSeq" id="WP_266341086.1">
    <property type="nucleotide sequence ID" value="NZ_JAPKNK010000014.1"/>
</dbReference>
<keyword evidence="5" id="KW-1185">Reference proteome</keyword>
<dbReference type="InterPro" id="IPR010987">
    <property type="entry name" value="Glutathione-S-Trfase_C-like"/>
</dbReference>
<sequence length="227" mass="24498">MNISQTPVVASNANPVAPIARVFDNDRSSAAYRLRIALRLKRLDPRRDHVVIHGAAATHREPAYAGINPQRLVPAIELADGTVLTQTLAIIEYLDELVPAPPLLPTSAVARAAARSVALAVACDIHPFGTPRVGLYLGEAAGLSPDAVRDWTRHWIREGLDSLDRLLAIHRKGRYAIDDAPGIADIFLAPQALVAERQGFDLGQWPILAEVVASLRLLPAFSETVPA</sequence>
<dbReference type="GO" id="GO:0016034">
    <property type="term" value="F:maleylacetoacetate isomerase activity"/>
    <property type="evidence" value="ECO:0007669"/>
    <property type="project" value="UniProtKB-EC"/>
</dbReference>
<reference evidence="4" key="1">
    <citation type="submission" date="2022-11" db="EMBL/GenBank/DDBJ databases">
        <title>Biodiversity and phylogenetic relationships of bacteria.</title>
        <authorList>
            <person name="Machado R.A.R."/>
            <person name="Bhat A."/>
            <person name="Loulou A."/>
            <person name="Kallel S."/>
        </authorList>
    </citation>
    <scope>NUCLEOTIDE SEQUENCE</scope>
    <source>
        <strain evidence="4">K-TC2</strain>
    </source>
</reference>
<dbReference type="SFLD" id="SFLDS00019">
    <property type="entry name" value="Glutathione_Transferase_(cytos"/>
    <property type="match status" value="1"/>
</dbReference>
<feature type="domain" description="GST C-terminal" evidence="3">
    <location>
        <begin position="107"/>
        <end position="227"/>
    </location>
</feature>
<dbReference type="Gene3D" id="3.40.30.10">
    <property type="entry name" value="Glutaredoxin"/>
    <property type="match status" value="1"/>
</dbReference>
<dbReference type="SUPFAM" id="SSF52833">
    <property type="entry name" value="Thioredoxin-like"/>
    <property type="match status" value="1"/>
</dbReference>
<dbReference type="SUPFAM" id="SSF47616">
    <property type="entry name" value="GST C-terminal domain-like"/>
    <property type="match status" value="1"/>
</dbReference>
<dbReference type="GO" id="GO:0004364">
    <property type="term" value="F:glutathione transferase activity"/>
    <property type="evidence" value="ECO:0007669"/>
    <property type="project" value="TreeGrafter"/>
</dbReference>
<feature type="domain" description="GST N-terminal" evidence="2">
    <location>
        <begin position="18"/>
        <end position="102"/>
    </location>
</feature>
<dbReference type="PROSITE" id="PS50405">
    <property type="entry name" value="GST_CTER"/>
    <property type="match status" value="1"/>
</dbReference>
<dbReference type="EC" id="5.2.1.2" evidence="4"/>